<name>A0A6P1Q4C6_9GAMM</name>
<organism evidence="2 3">
    <name type="scientific">Mixta intestinalis</name>
    <dbReference type="NCBI Taxonomy" id="1615494"/>
    <lineage>
        <taxon>Bacteria</taxon>
        <taxon>Pseudomonadati</taxon>
        <taxon>Pseudomonadota</taxon>
        <taxon>Gammaproteobacteria</taxon>
        <taxon>Enterobacterales</taxon>
        <taxon>Erwiniaceae</taxon>
        <taxon>Mixta</taxon>
    </lineage>
</organism>
<keyword evidence="1" id="KW-0472">Membrane</keyword>
<keyword evidence="1" id="KW-1133">Transmembrane helix</keyword>
<accession>A0A6P1Q4C6</accession>
<sequence>MVNKKRLREIILIPGILFGWVCLSSAGVTPQGGLSILPESIAWYCVILTSVFGTVELLMRIALLIFKPKQ</sequence>
<gene>
    <name evidence="2" type="ORF">C7M51_03596</name>
</gene>
<dbReference type="Proteomes" id="UP000464053">
    <property type="component" value="Chromosome"/>
</dbReference>
<keyword evidence="3" id="KW-1185">Reference proteome</keyword>
<dbReference type="KEGG" id="mint:C7M51_03596"/>
<feature type="transmembrane region" description="Helical" evidence="1">
    <location>
        <begin position="12"/>
        <end position="29"/>
    </location>
</feature>
<keyword evidence="1" id="KW-0812">Transmembrane</keyword>
<evidence type="ECO:0000256" key="1">
    <source>
        <dbReference type="SAM" id="Phobius"/>
    </source>
</evidence>
<evidence type="ECO:0000313" key="2">
    <source>
        <dbReference type="EMBL" id="QHM73251.1"/>
    </source>
</evidence>
<feature type="transmembrane region" description="Helical" evidence="1">
    <location>
        <begin position="41"/>
        <end position="66"/>
    </location>
</feature>
<reference evidence="2 3" key="1">
    <citation type="submission" date="2018-03" db="EMBL/GenBank/DDBJ databases">
        <title>Pantoea intestinalis SRCM103226 isolated form the mealworm.</title>
        <authorList>
            <person name="Jeong D.-Y."/>
            <person name="Kim J.W."/>
        </authorList>
    </citation>
    <scope>NUCLEOTIDE SEQUENCE [LARGE SCALE GENOMIC DNA]</scope>
    <source>
        <strain evidence="2 3">SRCM103226</strain>
    </source>
</reference>
<evidence type="ECO:0000313" key="3">
    <source>
        <dbReference type="Proteomes" id="UP000464053"/>
    </source>
</evidence>
<dbReference type="AlphaFoldDB" id="A0A6P1Q4C6"/>
<proteinExistence type="predicted"/>
<dbReference type="RefSeq" id="WP_160622918.1">
    <property type="nucleotide sequence ID" value="NZ_CP028271.1"/>
</dbReference>
<protein>
    <submittedName>
        <fullName evidence="2">Uncharacterized protein</fullName>
    </submittedName>
</protein>
<dbReference type="EMBL" id="CP028271">
    <property type="protein sequence ID" value="QHM73251.1"/>
    <property type="molecule type" value="Genomic_DNA"/>
</dbReference>